<reference evidence="1" key="1">
    <citation type="submission" date="2011-07" db="EMBL/GenBank/DDBJ databases">
        <title>The Genome Sequence of Exophiala (Wangiella) dermatitidis NIH/UT8656.</title>
        <authorList>
            <consortium name="The Broad Institute Genome Sequencing Platform"/>
            <person name="Cuomo C."/>
            <person name="Wang Z."/>
            <person name="Hunicke-Smith S."/>
            <person name="Szanislo P.J."/>
            <person name="Earl A."/>
            <person name="Young S.K."/>
            <person name="Zeng Q."/>
            <person name="Gargeya S."/>
            <person name="Fitzgerald M."/>
            <person name="Haas B."/>
            <person name="Abouelleil A."/>
            <person name="Alvarado L."/>
            <person name="Arachchi H.M."/>
            <person name="Berlin A."/>
            <person name="Brown A."/>
            <person name="Chapman S.B."/>
            <person name="Chen Z."/>
            <person name="Dunbar C."/>
            <person name="Freedman E."/>
            <person name="Gearin G."/>
            <person name="Gellesch M."/>
            <person name="Goldberg J."/>
            <person name="Griggs A."/>
            <person name="Gujja S."/>
            <person name="Heiman D."/>
            <person name="Howarth C."/>
            <person name="Larson L."/>
            <person name="Lui A."/>
            <person name="MacDonald P.J.P."/>
            <person name="Montmayeur A."/>
            <person name="Murphy C."/>
            <person name="Neiman D."/>
            <person name="Pearson M."/>
            <person name="Priest M."/>
            <person name="Roberts A."/>
            <person name="Saif S."/>
            <person name="Shea T."/>
            <person name="Shenoy N."/>
            <person name="Sisk P."/>
            <person name="Stolte C."/>
            <person name="Sykes S."/>
            <person name="Wortman J."/>
            <person name="Nusbaum C."/>
            <person name="Birren B."/>
        </authorList>
    </citation>
    <scope>NUCLEOTIDE SEQUENCE</scope>
    <source>
        <strain evidence="1">NIH/UT8656</strain>
    </source>
</reference>
<protein>
    <submittedName>
        <fullName evidence="1">Uncharacterized protein</fullName>
    </submittedName>
</protein>
<dbReference type="GeneID" id="20308462"/>
<dbReference type="RefSeq" id="XP_009156159.1">
    <property type="nucleotide sequence ID" value="XM_009157911.1"/>
</dbReference>
<proteinExistence type="predicted"/>
<gene>
    <name evidence="1" type="ORF">HMPREF1120_03823</name>
</gene>
<dbReference type="EMBL" id="JH226132">
    <property type="protein sequence ID" value="EHY55698.1"/>
    <property type="molecule type" value="Genomic_DNA"/>
</dbReference>
<evidence type="ECO:0000313" key="1">
    <source>
        <dbReference type="EMBL" id="EHY55698.1"/>
    </source>
</evidence>
<keyword evidence="2" id="KW-1185">Reference proteome</keyword>
<dbReference type="Proteomes" id="UP000007304">
    <property type="component" value="Unassembled WGS sequence"/>
</dbReference>
<accession>H6BUF6</accession>
<organism evidence="1 2">
    <name type="scientific">Exophiala dermatitidis (strain ATCC 34100 / CBS 525.76 / NIH/UT8656)</name>
    <name type="common">Black yeast</name>
    <name type="synonym">Wangiella dermatitidis</name>
    <dbReference type="NCBI Taxonomy" id="858893"/>
    <lineage>
        <taxon>Eukaryota</taxon>
        <taxon>Fungi</taxon>
        <taxon>Dikarya</taxon>
        <taxon>Ascomycota</taxon>
        <taxon>Pezizomycotina</taxon>
        <taxon>Eurotiomycetes</taxon>
        <taxon>Chaetothyriomycetidae</taxon>
        <taxon>Chaetothyriales</taxon>
        <taxon>Herpotrichiellaceae</taxon>
        <taxon>Exophiala</taxon>
    </lineage>
</organism>
<evidence type="ECO:0000313" key="2">
    <source>
        <dbReference type="Proteomes" id="UP000007304"/>
    </source>
</evidence>
<dbReference type="HOGENOM" id="CLU_2133527_0_0_1"/>
<dbReference type="InParanoid" id="H6BUF6"/>
<sequence length="113" mass="12877">MLRVFLGRYGNVSSLIPAQSCTNRHGRRHTGLPTSNLACFPARLHWASRFAIHANGAVDYRGTSKVLCSFYLLRDPLILNLTFFLSWPHHCYTVKDAMHCSSTRYSLHRIPTT</sequence>
<dbReference type="VEuPathDB" id="FungiDB:HMPREF1120_03823"/>
<name>H6BUF6_EXODN</name>
<dbReference type="AlphaFoldDB" id="H6BUF6"/>